<evidence type="ECO:0000313" key="2">
    <source>
        <dbReference type="EMBL" id="KAK2138927.1"/>
    </source>
</evidence>
<keyword evidence="1" id="KW-0472">Membrane</keyword>
<dbReference type="Proteomes" id="UP001208570">
    <property type="component" value="Unassembled WGS sequence"/>
</dbReference>
<reference evidence="2" key="1">
    <citation type="journal article" date="2023" name="Mol. Biol. Evol.">
        <title>Third-Generation Sequencing Reveals the Adaptive Role of the Epigenome in Three Deep-Sea Polychaetes.</title>
        <authorList>
            <person name="Perez M."/>
            <person name="Aroh O."/>
            <person name="Sun Y."/>
            <person name="Lan Y."/>
            <person name="Juniper S.K."/>
            <person name="Young C.R."/>
            <person name="Angers B."/>
            <person name="Qian P.Y."/>
        </authorList>
    </citation>
    <scope>NUCLEOTIDE SEQUENCE</scope>
    <source>
        <strain evidence="2">P08H-3</strain>
    </source>
</reference>
<feature type="transmembrane region" description="Helical" evidence="1">
    <location>
        <begin position="20"/>
        <end position="39"/>
    </location>
</feature>
<sequence>MFTQKVMVSVKQLYYFFKFQFHDAVIFSLSIYIYIYIYIRGTIYYTLHMFIWIKSCARWYGQCSGHEPVGYLELITNHRFISYKQKSS</sequence>
<dbReference type="AlphaFoldDB" id="A0AAD9IQ37"/>
<accession>A0AAD9IQ37</accession>
<name>A0AAD9IQ37_9ANNE</name>
<evidence type="ECO:0000256" key="1">
    <source>
        <dbReference type="SAM" id="Phobius"/>
    </source>
</evidence>
<keyword evidence="1" id="KW-1133">Transmembrane helix</keyword>
<proteinExistence type="predicted"/>
<keyword evidence="3" id="KW-1185">Reference proteome</keyword>
<gene>
    <name evidence="2" type="ORF">LSH36_2223g00001</name>
</gene>
<evidence type="ECO:0000313" key="3">
    <source>
        <dbReference type="Proteomes" id="UP001208570"/>
    </source>
</evidence>
<comment type="caution">
    <text evidence="2">The sequence shown here is derived from an EMBL/GenBank/DDBJ whole genome shotgun (WGS) entry which is preliminary data.</text>
</comment>
<keyword evidence="1" id="KW-0812">Transmembrane</keyword>
<organism evidence="2 3">
    <name type="scientific">Paralvinella palmiformis</name>
    <dbReference type="NCBI Taxonomy" id="53620"/>
    <lineage>
        <taxon>Eukaryota</taxon>
        <taxon>Metazoa</taxon>
        <taxon>Spiralia</taxon>
        <taxon>Lophotrochozoa</taxon>
        <taxon>Annelida</taxon>
        <taxon>Polychaeta</taxon>
        <taxon>Sedentaria</taxon>
        <taxon>Canalipalpata</taxon>
        <taxon>Terebellida</taxon>
        <taxon>Terebelliformia</taxon>
        <taxon>Alvinellidae</taxon>
        <taxon>Paralvinella</taxon>
    </lineage>
</organism>
<dbReference type="EMBL" id="JAODUP010002216">
    <property type="protein sequence ID" value="KAK2138927.1"/>
    <property type="molecule type" value="Genomic_DNA"/>
</dbReference>
<protein>
    <submittedName>
        <fullName evidence="2">Uncharacterized protein</fullName>
    </submittedName>
</protein>